<accession>A0A076LSY8</accession>
<protein>
    <submittedName>
        <fullName evidence="2">Pilin protein</fullName>
    </submittedName>
</protein>
<reference evidence="2 3" key="1">
    <citation type="journal article" date="2012" name="PLoS ONE">
        <title>Edwardsiella comparative phylogenomics reveal the new intra/inter-species taxonomic relationships, virulence evolution and niche adaptation mechanisms.</title>
        <authorList>
            <person name="Yang M."/>
            <person name="Lv Y."/>
            <person name="Xiao J."/>
            <person name="Wu H."/>
            <person name="Zheng H."/>
            <person name="Liu Q."/>
            <person name="Zhang Y."/>
            <person name="Wang Q."/>
        </authorList>
    </citation>
    <scope>NUCLEOTIDE SEQUENCE [LARGE SCALE GENOMIC DNA]</scope>
    <source>
        <strain evidence="3">080813</strain>
    </source>
</reference>
<dbReference type="AlphaFoldDB" id="A0A076LSY8"/>
<feature type="signal peptide" evidence="1">
    <location>
        <begin position="1"/>
        <end position="25"/>
    </location>
</feature>
<name>A0A076LSY8_9GAMM</name>
<evidence type="ECO:0000256" key="1">
    <source>
        <dbReference type="SAM" id="SignalP"/>
    </source>
</evidence>
<gene>
    <name evidence="2" type="ORF">ETEE_3207</name>
</gene>
<feature type="chain" id="PRO_5001714734" evidence="1">
    <location>
        <begin position="26"/>
        <end position="184"/>
    </location>
</feature>
<dbReference type="PROSITE" id="PS51257">
    <property type="entry name" value="PROKAR_LIPOPROTEIN"/>
    <property type="match status" value="1"/>
</dbReference>
<sequence length="184" mass="19595">MNMKKTVISAFVAVSCLAASGAAMARYSTFGDNNPHVTSYMETTLTTNVIDSSTTQIVVTPSPLTVTRADASQRGTTLATLSVNASDIINGESGNSDVRIDIHDDYYDETTQHWLFKNESGNTISVVPLGDSNVWFRNAGRNIAASTTGVTELNGDVSFVTAQEDSNISPGSYSMPVVATINAW</sequence>
<dbReference type="KEGG" id="ete:ETEE_3207"/>
<keyword evidence="1" id="KW-0732">Signal</keyword>
<organism evidence="2 3">
    <name type="scientific">Edwardsiella anguillarum ET080813</name>
    <dbReference type="NCBI Taxonomy" id="667120"/>
    <lineage>
        <taxon>Bacteria</taxon>
        <taxon>Pseudomonadati</taxon>
        <taxon>Pseudomonadota</taxon>
        <taxon>Gammaproteobacteria</taxon>
        <taxon>Enterobacterales</taxon>
        <taxon>Hafniaceae</taxon>
        <taxon>Edwardsiella</taxon>
    </lineage>
</organism>
<dbReference type="HOGENOM" id="CLU_1466024_0_0_6"/>
<dbReference type="GeneID" id="33940683"/>
<dbReference type="EMBL" id="CP006664">
    <property type="protein sequence ID" value="AIJ09633.1"/>
    <property type="molecule type" value="Genomic_DNA"/>
</dbReference>
<dbReference type="Proteomes" id="UP000028681">
    <property type="component" value="Chromosome"/>
</dbReference>
<evidence type="ECO:0000313" key="2">
    <source>
        <dbReference type="EMBL" id="AIJ09633.1"/>
    </source>
</evidence>
<evidence type="ECO:0000313" key="3">
    <source>
        <dbReference type="Proteomes" id="UP000028681"/>
    </source>
</evidence>
<proteinExistence type="predicted"/>
<dbReference type="RefSeq" id="WP_034164385.1">
    <property type="nucleotide sequence ID" value="NZ_CP006664.1"/>
</dbReference>